<dbReference type="PANTHER" id="PTHR33116">
    <property type="entry name" value="REVERSE TRANSCRIPTASE ZINC-BINDING DOMAIN-CONTAINING PROTEIN-RELATED-RELATED"/>
    <property type="match status" value="1"/>
</dbReference>
<dbReference type="EMBL" id="BKCJ010006110">
    <property type="protein sequence ID" value="GEU70429.1"/>
    <property type="molecule type" value="Genomic_DNA"/>
</dbReference>
<protein>
    <recommendedName>
        <fullName evidence="3">RNA-directed DNA polymerase, eukaryota, reverse transcriptase zinc-binding domain protein</fullName>
    </recommendedName>
</protein>
<feature type="coiled-coil region" evidence="1">
    <location>
        <begin position="6"/>
        <end position="33"/>
    </location>
</feature>
<accession>A0A6L2MAE4</accession>
<keyword evidence="1" id="KW-0175">Coiled coil</keyword>
<dbReference type="AlphaFoldDB" id="A0A6L2MAE4"/>
<comment type="caution">
    <text evidence="2">The sequence shown here is derived from an EMBL/GenBank/DDBJ whole genome shotgun (WGS) entry which is preliminary data.</text>
</comment>
<reference evidence="2" key="1">
    <citation type="journal article" date="2019" name="Sci. Rep.">
        <title>Draft genome of Tanacetum cinerariifolium, the natural source of mosquito coil.</title>
        <authorList>
            <person name="Yamashiro T."/>
            <person name="Shiraishi A."/>
            <person name="Satake H."/>
            <person name="Nakayama K."/>
        </authorList>
    </citation>
    <scope>NUCLEOTIDE SEQUENCE</scope>
</reference>
<evidence type="ECO:0008006" key="3">
    <source>
        <dbReference type="Google" id="ProtNLM"/>
    </source>
</evidence>
<proteinExistence type="predicted"/>
<organism evidence="2">
    <name type="scientific">Tanacetum cinerariifolium</name>
    <name type="common">Dalmatian daisy</name>
    <name type="synonym">Chrysanthemum cinerariifolium</name>
    <dbReference type="NCBI Taxonomy" id="118510"/>
    <lineage>
        <taxon>Eukaryota</taxon>
        <taxon>Viridiplantae</taxon>
        <taxon>Streptophyta</taxon>
        <taxon>Embryophyta</taxon>
        <taxon>Tracheophyta</taxon>
        <taxon>Spermatophyta</taxon>
        <taxon>Magnoliopsida</taxon>
        <taxon>eudicotyledons</taxon>
        <taxon>Gunneridae</taxon>
        <taxon>Pentapetalae</taxon>
        <taxon>asterids</taxon>
        <taxon>campanulids</taxon>
        <taxon>Asterales</taxon>
        <taxon>Asteraceae</taxon>
        <taxon>Asteroideae</taxon>
        <taxon>Anthemideae</taxon>
        <taxon>Anthemidinae</taxon>
        <taxon>Tanacetum</taxon>
    </lineage>
</organism>
<evidence type="ECO:0000313" key="2">
    <source>
        <dbReference type="EMBL" id="GEU70429.1"/>
    </source>
</evidence>
<evidence type="ECO:0000256" key="1">
    <source>
        <dbReference type="SAM" id="Coils"/>
    </source>
</evidence>
<name>A0A6L2MAE4_TANCI</name>
<sequence length="386" mass="44944">MLKCLLRRLACKNGNLQDRVEKCRDKLKRAQVLRENNPYDDQLKEEGANCLSLYLEAVGDEENFMIANMNKITSICNEKSEKFERNDVEKQFVSNFKRFLEAENECDDLDVRNLFQKKISHDDADDMVKEITDNKIKESMFDIGDNKAPRVDGFTSTFFKKKVEERDVLKFDKGYKEMKLTHLSFADDLLVFYHGDVNSINVIIDALLEFSKVSSLLPNMDKSVIFFGSVKENVKHKILQTLPFKVGKLPVNNASLLGSYGKSKVSWKIACKPKCEGGLGNGRDIAMWSDNWCTIGYLSQYISNRMLFDARIKEICALLNMIHNGSWNWLEEWLQQVPILVNIHVPRLNEHDNDYVKWRNNKGKLIKFNIKNAWWDLRDKMDSLKW</sequence>
<dbReference type="PANTHER" id="PTHR33116:SF78">
    <property type="entry name" value="OS12G0587133 PROTEIN"/>
    <property type="match status" value="1"/>
</dbReference>
<gene>
    <name evidence="2" type="ORF">Tci_042407</name>
</gene>